<gene>
    <name evidence="5" type="ORF">HXX08_20775</name>
    <name evidence="6" type="ORF">OZ401_003838</name>
</gene>
<organism evidence="5 7">
    <name type="scientific">Candidatus Chlorohelix allophototropha</name>
    <dbReference type="NCBI Taxonomy" id="3003348"/>
    <lineage>
        <taxon>Bacteria</taxon>
        <taxon>Bacillati</taxon>
        <taxon>Chloroflexota</taxon>
        <taxon>Chloroflexia</taxon>
        <taxon>Candidatus Chloroheliales</taxon>
        <taxon>Candidatus Chloroheliaceae</taxon>
        <taxon>Candidatus Chlorohelix</taxon>
    </lineage>
</organism>
<feature type="domain" description="Peptidase M16 C-terminal" evidence="4">
    <location>
        <begin position="168"/>
        <end position="341"/>
    </location>
</feature>
<dbReference type="InterPro" id="IPR001431">
    <property type="entry name" value="Pept_M16_Zn_BS"/>
</dbReference>
<dbReference type="RefSeq" id="WP_341470135.1">
    <property type="nucleotide sequence ID" value="NZ_CP128400.1"/>
</dbReference>
<reference evidence="6" key="2">
    <citation type="journal article" date="2024" name="Nature">
        <title>Anoxygenic phototroph of the Chloroflexota uses a type I reaction centre.</title>
        <authorList>
            <person name="Tsuji J.M."/>
            <person name="Shaw N.A."/>
            <person name="Nagashima S."/>
            <person name="Venkiteswaran J.J."/>
            <person name="Schiff S.L."/>
            <person name="Watanabe T."/>
            <person name="Fukui M."/>
            <person name="Hanada S."/>
            <person name="Tank M."/>
            <person name="Neufeld J.D."/>
        </authorList>
    </citation>
    <scope>NUCLEOTIDE SEQUENCE</scope>
    <source>
        <strain evidence="6">L227-S17</strain>
    </source>
</reference>
<dbReference type="Gene3D" id="3.30.830.10">
    <property type="entry name" value="Metalloenzyme, LuxS/M16 peptidase-like"/>
    <property type="match status" value="2"/>
</dbReference>
<dbReference type="PROSITE" id="PS00143">
    <property type="entry name" value="INSULINASE"/>
    <property type="match status" value="1"/>
</dbReference>
<evidence type="ECO:0000313" key="7">
    <source>
        <dbReference type="Proteomes" id="UP000521676"/>
    </source>
</evidence>
<evidence type="ECO:0000313" key="8">
    <source>
        <dbReference type="Proteomes" id="UP001431572"/>
    </source>
</evidence>
<evidence type="ECO:0000259" key="4">
    <source>
        <dbReference type="Pfam" id="PF05193"/>
    </source>
</evidence>
<dbReference type="SUPFAM" id="SSF63411">
    <property type="entry name" value="LuxS/MPP-like metallohydrolase"/>
    <property type="match status" value="2"/>
</dbReference>
<dbReference type="GO" id="GO:0046872">
    <property type="term" value="F:metal ion binding"/>
    <property type="evidence" value="ECO:0007669"/>
    <property type="project" value="InterPro"/>
</dbReference>
<dbReference type="EMBL" id="CP128400">
    <property type="protein sequence ID" value="WJW68231.1"/>
    <property type="molecule type" value="Genomic_DNA"/>
</dbReference>
<dbReference type="PANTHER" id="PTHR11851">
    <property type="entry name" value="METALLOPROTEASE"/>
    <property type="match status" value="1"/>
</dbReference>
<dbReference type="GO" id="GO:0004222">
    <property type="term" value="F:metalloendopeptidase activity"/>
    <property type="evidence" value="ECO:0007669"/>
    <property type="project" value="InterPro"/>
</dbReference>
<dbReference type="Proteomes" id="UP001431572">
    <property type="component" value="Chromosome 2"/>
</dbReference>
<evidence type="ECO:0000256" key="1">
    <source>
        <dbReference type="ARBA" id="ARBA00007261"/>
    </source>
</evidence>
<dbReference type="PANTHER" id="PTHR11851:SF49">
    <property type="entry name" value="MITOCHONDRIAL-PROCESSING PEPTIDASE SUBUNIT ALPHA"/>
    <property type="match status" value="1"/>
</dbReference>
<dbReference type="InterPro" id="IPR011249">
    <property type="entry name" value="Metalloenz_LuxS/M16"/>
</dbReference>
<dbReference type="InterPro" id="IPR011765">
    <property type="entry name" value="Pept_M16_N"/>
</dbReference>
<name>A0A8T7M829_9CHLR</name>
<proteinExistence type="inferred from homology"/>
<reference evidence="5 7" key="1">
    <citation type="submission" date="2020-06" db="EMBL/GenBank/DDBJ databases">
        <title>Anoxygenic phototrophic Chloroflexota member uses a Type I reaction center.</title>
        <authorList>
            <person name="Tsuji J.M."/>
            <person name="Shaw N.A."/>
            <person name="Nagashima S."/>
            <person name="Venkiteswaran J."/>
            <person name="Schiff S.L."/>
            <person name="Hanada S."/>
            <person name="Tank M."/>
            <person name="Neufeld J.D."/>
        </authorList>
    </citation>
    <scope>NUCLEOTIDE SEQUENCE [LARGE SCALE GENOMIC DNA]</scope>
    <source>
        <strain evidence="5">L227-S17</strain>
    </source>
</reference>
<dbReference type="Pfam" id="PF00675">
    <property type="entry name" value="Peptidase_M16"/>
    <property type="match status" value="1"/>
</dbReference>
<dbReference type="Pfam" id="PF05193">
    <property type="entry name" value="Peptidase_M16_C"/>
    <property type="match status" value="1"/>
</dbReference>
<dbReference type="GO" id="GO:0006508">
    <property type="term" value="P:proteolysis"/>
    <property type="evidence" value="ECO:0007669"/>
    <property type="project" value="InterPro"/>
</dbReference>
<sequence>MGYEKTTLNNGVRVISNSMPHTQSVSTILYYGVGSRYEEDKLAGISHFIEHMVFKGTNKRPTAKAISEAIEAVGGVLNASTGREVTNYWAKVPKAHFPLAFDVLSDMMLNAKFDPNEIEKERKVIIEEIHMTLDSPPDLANEIIANVIWGDQPAGRDIAGNDETVGGIKREHLMSYLQKNYLPADMIVSVAGNIEHAEVVKMVEATLGQLPAGERPAAKPTVAVNGGPRQKIYFKETEQTNLCVAVPSLAYVDPRRYILSILDTIMGSGMSSRLFQEIREERGLCYTVDSYASQMSDTGAWIVYSGVDPDNTDETITAILGEMRKIRDERVSDAELLKAKEYNKGRMLLGLEDTRAVASWAGNQELLLDRILTVEEVVERIEAVTAEQIQELAKEMFTDENLRLSVVGPYKDQDERFLNLLKF</sequence>
<keyword evidence="8" id="KW-1185">Reference proteome</keyword>
<dbReference type="AlphaFoldDB" id="A0A8T7M829"/>
<evidence type="ECO:0000313" key="6">
    <source>
        <dbReference type="EMBL" id="WJW68231.1"/>
    </source>
</evidence>
<comment type="similarity">
    <text evidence="1 2">Belongs to the peptidase M16 family.</text>
</comment>
<evidence type="ECO:0000313" key="5">
    <source>
        <dbReference type="EMBL" id="NWJ48297.1"/>
    </source>
</evidence>
<evidence type="ECO:0000256" key="2">
    <source>
        <dbReference type="RuleBase" id="RU004447"/>
    </source>
</evidence>
<dbReference type="Proteomes" id="UP000521676">
    <property type="component" value="Unassembled WGS sequence"/>
</dbReference>
<feature type="domain" description="Peptidase M16 N-terminal" evidence="3">
    <location>
        <begin position="13"/>
        <end position="160"/>
    </location>
</feature>
<dbReference type="EMBL" id="JACATZ010000003">
    <property type="protein sequence ID" value="NWJ48297.1"/>
    <property type="molecule type" value="Genomic_DNA"/>
</dbReference>
<evidence type="ECO:0000259" key="3">
    <source>
        <dbReference type="Pfam" id="PF00675"/>
    </source>
</evidence>
<dbReference type="InterPro" id="IPR007863">
    <property type="entry name" value="Peptidase_M16_C"/>
</dbReference>
<accession>A0A8T7M829</accession>
<dbReference type="InterPro" id="IPR050361">
    <property type="entry name" value="MPP/UQCRC_Complex"/>
</dbReference>
<protein>
    <submittedName>
        <fullName evidence="5">Insulinase family protein</fullName>
    </submittedName>
</protein>